<accession>A0AAW6RJB8</accession>
<dbReference type="AlphaFoldDB" id="A0AAW6RJB8"/>
<reference evidence="2 3" key="1">
    <citation type="submission" date="2023-04" db="EMBL/GenBank/DDBJ databases">
        <title>Ottowia paracancer sp. nov., isolated from human stomach.</title>
        <authorList>
            <person name="Song Y."/>
        </authorList>
    </citation>
    <scope>NUCLEOTIDE SEQUENCE [LARGE SCALE GENOMIC DNA]</scope>
    <source>
        <strain evidence="2 3">10c7w1</strain>
    </source>
</reference>
<gene>
    <name evidence="2" type="ORF">QB898_03435</name>
</gene>
<organism evidence="2 3">
    <name type="scientific">Ottowia cancrivicina</name>
    <dbReference type="NCBI Taxonomy" id="3040346"/>
    <lineage>
        <taxon>Bacteria</taxon>
        <taxon>Pseudomonadati</taxon>
        <taxon>Pseudomonadota</taxon>
        <taxon>Betaproteobacteria</taxon>
        <taxon>Burkholderiales</taxon>
        <taxon>Comamonadaceae</taxon>
        <taxon>Ottowia</taxon>
    </lineage>
</organism>
<dbReference type="Proteomes" id="UP001237156">
    <property type="component" value="Unassembled WGS sequence"/>
</dbReference>
<name>A0AAW6RJB8_9BURK</name>
<comment type="caution">
    <text evidence="2">The sequence shown here is derived from an EMBL/GenBank/DDBJ whole genome shotgun (WGS) entry which is preliminary data.</text>
</comment>
<proteinExistence type="predicted"/>
<sequence length="64" mass="7031">MPLPTCRLTPADAHAERRGPWSRTRLPPALGDCHSDSVSLAPGLTLIATRYRPERDLVEDDAAH</sequence>
<protein>
    <submittedName>
        <fullName evidence="2">Uncharacterized protein</fullName>
    </submittedName>
</protein>
<keyword evidence="3" id="KW-1185">Reference proteome</keyword>
<dbReference type="EMBL" id="JARVII010000004">
    <property type="protein sequence ID" value="MDG9698782.1"/>
    <property type="molecule type" value="Genomic_DNA"/>
</dbReference>
<feature type="region of interest" description="Disordered" evidence="1">
    <location>
        <begin position="1"/>
        <end position="28"/>
    </location>
</feature>
<evidence type="ECO:0000256" key="1">
    <source>
        <dbReference type="SAM" id="MobiDB-lite"/>
    </source>
</evidence>
<evidence type="ECO:0000313" key="3">
    <source>
        <dbReference type="Proteomes" id="UP001237156"/>
    </source>
</evidence>
<dbReference type="RefSeq" id="WP_146006916.1">
    <property type="nucleotide sequence ID" value="NZ_JARVII010000004.1"/>
</dbReference>
<evidence type="ECO:0000313" key="2">
    <source>
        <dbReference type="EMBL" id="MDG9698782.1"/>
    </source>
</evidence>